<accession>A0A062UIC8</accession>
<name>A0A062UIC8_9PROT</name>
<protein>
    <recommendedName>
        <fullName evidence="1">Flagellar motor switch protein FliN-like C-terminal domain-containing protein</fullName>
    </recommendedName>
</protein>
<organism evidence="2 3">
    <name type="scientific">Hyphomonas chukchiensis</name>
    <dbReference type="NCBI Taxonomy" id="1280947"/>
    <lineage>
        <taxon>Bacteria</taxon>
        <taxon>Pseudomonadati</taxon>
        <taxon>Pseudomonadota</taxon>
        <taxon>Alphaproteobacteria</taxon>
        <taxon>Hyphomonadales</taxon>
        <taxon>Hyphomonadaceae</taxon>
        <taxon>Hyphomonas</taxon>
    </lineage>
</organism>
<evidence type="ECO:0000313" key="3">
    <source>
        <dbReference type="Proteomes" id="UP000027190"/>
    </source>
</evidence>
<dbReference type="Proteomes" id="UP000027190">
    <property type="component" value="Unassembled WGS sequence"/>
</dbReference>
<dbReference type="eggNOG" id="COG1868">
    <property type="taxonomic scope" value="Bacteria"/>
</dbReference>
<proteinExistence type="predicted"/>
<dbReference type="PATRIC" id="fig|1280947.3.peg.2124"/>
<dbReference type="EMBL" id="AWFG01000030">
    <property type="protein sequence ID" value="KCZ57473.1"/>
    <property type="molecule type" value="Genomic_DNA"/>
</dbReference>
<dbReference type="InterPro" id="IPR036429">
    <property type="entry name" value="SpoA-like_sf"/>
</dbReference>
<dbReference type="InterPro" id="IPR001543">
    <property type="entry name" value="FliN-like_C"/>
</dbReference>
<sequence length="285" mass="31033">MPPSIANLRPFWEQVQSSTEAWAHANLGEETAVRITARRVIGASAAADILEDPFTFFMLASLSPGIASITLDNRIAVQCAAARLHQDVESLADASSLFLKLLCEQTSIVLWQKVAGPLENHETSAAQSPLCDSDSVVGGFDHASRYLRVDIALEFGGDISILKLMYGFDFIQKHAQAELRHEEVRKQKACQQSPKALNASVRASAISLDAVLERMTLTIAECSRLEVGNILPLSNADANRLSLCAETINGSVDIGLGELGVWKRQRAVKLHTPISENFAREIVDL</sequence>
<dbReference type="STRING" id="1280947.HY30_04700"/>
<reference evidence="2 3" key="1">
    <citation type="journal article" date="2014" name="Antonie Van Leeuwenhoek">
        <title>Hyphomonas beringensis sp. nov. and Hyphomonas chukchiensis sp. nov., isolated from surface seawater of the Bering Sea and Chukchi Sea.</title>
        <authorList>
            <person name="Li C."/>
            <person name="Lai Q."/>
            <person name="Li G."/>
            <person name="Dong C."/>
            <person name="Wang J."/>
            <person name="Liao Y."/>
            <person name="Shao Z."/>
        </authorList>
    </citation>
    <scope>NUCLEOTIDE SEQUENCE [LARGE SCALE GENOMIC DNA]</scope>
    <source>
        <strain evidence="2 3">BH-BN04-4</strain>
    </source>
</reference>
<dbReference type="Pfam" id="PF01052">
    <property type="entry name" value="FliMN_C"/>
    <property type="match status" value="1"/>
</dbReference>
<evidence type="ECO:0000313" key="2">
    <source>
        <dbReference type="EMBL" id="KCZ57473.1"/>
    </source>
</evidence>
<keyword evidence="3" id="KW-1185">Reference proteome</keyword>
<evidence type="ECO:0000259" key="1">
    <source>
        <dbReference type="Pfam" id="PF01052"/>
    </source>
</evidence>
<dbReference type="AlphaFoldDB" id="A0A062UIC8"/>
<dbReference type="SUPFAM" id="SSF101801">
    <property type="entry name" value="Surface presentation of antigens (SPOA)"/>
    <property type="match status" value="1"/>
</dbReference>
<gene>
    <name evidence="2" type="ORF">HY30_04700</name>
</gene>
<feature type="domain" description="Flagellar motor switch protein FliN-like C-terminal" evidence="1">
    <location>
        <begin position="202"/>
        <end position="274"/>
    </location>
</feature>
<comment type="caution">
    <text evidence="2">The sequence shown here is derived from an EMBL/GenBank/DDBJ whole genome shotgun (WGS) entry which is preliminary data.</text>
</comment>
<dbReference type="Gene3D" id="2.30.330.10">
    <property type="entry name" value="SpoA-like"/>
    <property type="match status" value="1"/>
</dbReference>